<feature type="non-terminal residue" evidence="4">
    <location>
        <position position="1"/>
    </location>
</feature>
<evidence type="ECO:0000256" key="1">
    <source>
        <dbReference type="ARBA" id="ARBA00022525"/>
    </source>
</evidence>
<dbReference type="Pfam" id="PF04185">
    <property type="entry name" value="Phosphoesterase"/>
    <property type="match status" value="1"/>
</dbReference>
<dbReference type="RefSeq" id="WP_055578111.1">
    <property type="nucleotide sequence ID" value="NZ_LKTM01000131.1"/>
</dbReference>
<evidence type="ECO:0000256" key="3">
    <source>
        <dbReference type="ARBA" id="ARBA00023026"/>
    </source>
</evidence>
<dbReference type="EMBL" id="LKTM01000131">
    <property type="protein sequence ID" value="KQH79002.1"/>
    <property type="molecule type" value="Genomic_DNA"/>
</dbReference>
<evidence type="ECO:0000256" key="2">
    <source>
        <dbReference type="ARBA" id="ARBA00022801"/>
    </source>
</evidence>
<sequence length="681" mass="67736">GGQFAGSGGSGGAGGTAVTGSGGLGGPGGVAGALGSGGAGGVGGPAEGRGGQGGAGGAAGLFGDGGVGGTGGFSAVIAISGNGGEGGTGGSLLGNGGSGGAGAQTEFGFGGSGGAGGNAVLIGNGGNGGNGGDGVPPAVVGSPGTIGTGGWLLGHNGIPGLPMSPNLLVNPSFEIATPSPSGFSSVTIPGWSVSGTPTIISYGTGRAYPSPFSFPLPDLPSFLGFPGTAPPGAGNNFAGGGPVSSGSISQTVDLTAAAAKINTGTTPYTLSGLLGGYLLDPSAASLKVTFLNANGAVLGTGATGEVGLLDRLGGTGFQARDVSGTIPVGTTSAVVTATLADRNPILSNYNNAYVDNLSFTVGDPSLAAPVLTVPTSNVGQLDHVFLFYMENKGAADILGSVNAPYLNSLINTYGYANNYYALGHPSEPNYLRILLGTDLGIDYNPTANTVTAPNLVDKMDNAGISWAGYTPNMPYPGAIVSSGDYSVDQLPFPRLTNVYNASPAYLAQHLLPITQLHDDLLNPLTAPRFAWLCGSEETNMEGPVSSPADIANWLASQLTNHQYNVAAGDQYLQQNVSTIMNSPTWNSGSKDVIIITFDEDFNNLSNGNGNQGNHIPMVVIPNQAAVTSGGMLSGHFVTNSYYNHYSLMSTIEYALSPTAGTPLATLTNNDLYATPMNDFWS</sequence>
<dbReference type="PANTHER" id="PTHR31956:SF1">
    <property type="entry name" value="NON-SPECIFIC PHOSPHOLIPASE C1"/>
    <property type="match status" value="1"/>
</dbReference>
<evidence type="ECO:0000313" key="5">
    <source>
        <dbReference type="Proteomes" id="UP000051677"/>
    </source>
</evidence>
<dbReference type="Proteomes" id="UP000051677">
    <property type="component" value="Unassembled WGS sequence"/>
</dbReference>
<dbReference type="PANTHER" id="PTHR31956">
    <property type="entry name" value="NON-SPECIFIC PHOSPHOLIPASE C4-RELATED"/>
    <property type="match status" value="1"/>
</dbReference>
<dbReference type="InterPro" id="IPR007312">
    <property type="entry name" value="Phosphoesterase"/>
</dbReference>
<accession>A0A0Q2LT62</accession>
<name>A0A0Q2LT62_MYCGO</name>
<gene>
    <name evidence="4" type="ORF">AO501_21910</name>
</gene>
<reference evidence="4 5" key="1">
    <citation type="submission" date="2015-10" db="EMBL/GenBank/DDBJ databases">
        <title>Mycobacterium gordonae draft genome assembly.</title>
        <authorList>
            <person name="Ustinova V."/>
            <person name="Smirnova T."/>
            <person name="Blagodatskikh K."/>
            <person name="Varlamov D."/>
            <person name="Larionova E."/>
            <person name="Chernousova L."/>
        </authorList>
    </citation>
    <scope>NUCLEOTIDE SEQUENCE [LARGE SCALE GENOMIC DNA]</scope>
    <source>
        <strain evidence="4 5">CTRI 14-8773</strain>
    </source>
</reference>
<protein>
    <recommendedName>
        <fullName evidence="6">Phosphoesterase</fullName>
    </recommendedName>
</protein>
<keyword evidence="1" id="KW-0964">Secreted</keyword>
<evidence type="ECO:0000313" key="4">
    <source>
        <dbReference type="EMBL" id="KQH79002.1"/>
    </source>
</evidence>
<dbReference type="GO" id="GO:0009395">
    <property type="term" value="P:phospholipid catabolic process"/>
    <property type="evidence" value="ECO:0007669"/>
    <property type="project" value="TreeGrafter"/>
</dbReference>
<organism evidence="4 5">
    <name type="scientific">Mycobacterium gordonae</name>
    <dbReference type="NCBI Taxonomy" id="1778"/>
    <lineage>
        <taxon>Bacteria</taxon>
        <taxon>Bacillati</taxon>
        <taxon>Actinomycetota</taxon>
        <taxon>Actinomycetes</taxon>
        <taxon>Mycobacteriales</taxon>
        <taxon>Mycobacteriaceae</taxon>
        <taxon>Mycobacterium</taxon>
    </lineage>
</organism>
<evidence type="ECO:0008006" key="6">
    <source>
        <dbReference type="Google" id="ProtNLM"/>
    </source>
</evidence>
<dbReference type="AlphaFoldDB" id="A0A0Q2LT62"/>
<comment type="caution">
    <text evidence="4">The sequence shown here is derived from an EMBL/GenBank/DDBJ whole genome shotgun (WGS) entry which is preliminary data.</text>
</comment>
<dbReference type="Gene3D" id="3.40.720.10">
    <property type="entry name" value="Alkaline Phosphatase, subunit A"/>
    <property type="match status" value="1"/>
</dbReference>
<keyword evidence="2" id="KW-0378">Hydrolase</keyword>
<dbReference type="GO" id="GO:0042578">
    <property type="term" value="F:phosphoric ester hydrolase activity"/>
    <property type="evidence" value="ECO:0007669"/>
    <property type="project" value="UniProtKB-ARBA"/>
</dbReference>
<dbReference type="OrthoDB" id="345880at2"/>
<dbReference type="InterPro" id="IPR017850">
    <property type="entry name" value="Alkaline_phosphatase_core_sf"/>
</dbReference>
<proteinExistence type="predicted"/>
<keyword evidence="3" id="KW-0843">Virulence</keyword>